<name>A0A4Q1DAB6_9BACT</name>
<dbReference type="NCBIfam" id="TIGR02985">
    <property type="entry name" value="Sig70_bacteroi1"/>
    <property type="match status" value="1"/>
</dbReference>
<evidence type="ECO:0000256" key="4">
    <source>
        <dbReference type="ARBA" id="ARBA00023163"/>
    </source>
</evidence>
<dbReference type="InterPro" id="IPR036388">
    <property type="entry name" value="WH-like_DNA-bd_sf"/>
</dbReference>
<accession>A0A4Q1DAB6</accession>
<dbReference type="PANTHER" id="PTHR43133">
    <property type="entry name" value="RNA POLYMERASE ECF-TYPE SIGMA FACTO"/>
    <property type="match status" value="1"/>
</dbReference>
<dbReference type="Gene3D" id="1.10.1740.10">
    <property type="match status" value="1"/>
</dbReference>
<dbReference type="InterPro" id="IPR039425">
    <property type="entry name" value="RNA_pol_sigma-70-like"/>
</dbReference>
<proteinExistence type="inferred from homology"/>
<dbReference type="NCBIfam" id="TIGR02937">
    <property type="entry name" value="sigma70-ECF"/>
    <property type="match status" value="1"/>
</dbReference>
<evidence type="ECO:0000259" key="5">
    <source>
        <dbReference type="Pfam" id="PF04542"/>
    </source>
</evidence>
<feature type="domain" description="RNA polymerase sigma factor 70 region 4 type 2" evidence="6">
    <location>
        <begin position="121"/>
        <end position="171"/>
    </location>
</feature>
<evidence type="ECO:0000313" key="8">
    <source>
        <dbReference type="Proteomes" id="UP000290545"/>
    </source>
</evidence>
<sequence length="200" mass="23029">MPEHVPEEKELLQLLSRDSEYAFAVLFDKYRKRVYGTALLFLKNPEAAEEIVQEVFLRLWQKRKALQPIQYLNSYINAMTRNLVIDQVRKMDFEEAYKKVSAAAAPVNDADFKVRDNESTQLLARAIESLPERQRAVYELARIKGLSQEEIAAELSISKHTVKVHMSAALQSIRTYLSSYYPDALVTVPVIQLLLQVLEK</sequence>
<organism evidence="7 8">
    <name type="scientific">Filimonas effusa</name>
    <dbReference type="NCBI Taxonomy" id="2508721"/>
    <lineage>
        <taxon>Bacteria</taxon>
        <taxon>Pseudomonadati</taxon>
        <taxon>Bacteroidota</taxon>
        <taxon>Chitinophagia</taxon>
        <taxon>Chitinophagales</taxon>
        <taxon>Chitinophagaceae</taxon>
        <taxon>Filimonas</taxon>
    </lineage>
</organism>
<dbReference type="GO" id="GO:0016987">
    <property type="term" value="F:sigma factor activity"/>
    <property type="evidence" value="ECO:0007669"/>
    <property type="project" value="UniProtKB-KW"/>
</dbReference>
<dbReference type="Gene3D" id="1.10.10.10">
    <property type="entry name" value="Winged helix-like DNA-binding domain superfamily/Winged helix DNA-binding domain"/>
    <property type="match status" value="1"/>
</dbReference>
<dbReference type="GO" id="GO:0003677">
    <property type="term" value="F:DNA binding"/>
    <property type="evidence" value="ECO:0007669"/>
    <property type="project" value="InterPro"/>
</dbReference>
<reference evidence="7 8" key="1">
    <citation type="submission" date="2019-01" db="EMBL/GenBank/DDBJ databases">
        <title>Filimonas sp. strain TTM-71.</title>
        <authorList>
            <person name="Chen W.-M."/>
        </authorList>
    </citation>
    <scope>NUCLEOTIDE SEQUENCE [LARGE SCALE GENOMIC DNA]</scope>
    <source>
        <strain evidence="7 8">TTM-71</strain>
    </source>
</reference>
<dbReference type="InterPro" id="IPR014327">
    <property type="entry name" value="RNA_pol_sigma70_bacteroid"/>
</dbReference>
<dbReference type="GO" id="GO:0006352">
    <property type="term" value="P:DNA-templated transcription initiation"/>
    <property type="evidence" value="ECO:0007669"/>
    <property type="project" value="InterPro"/>
</dbReference>
<feature type="domain" description="RNA polymerase sigma-70 region 2" evidence="5">
    <location>
        <begin position="26"/>
        <end position="90"/>
    </location>
</feature>
<evidence type="ECO:0000313" key="7">
    <source>
        <dbReference type="EMBL" id="RXK85419.1"/>
    </source>
</evidence>
<keyword evidence="3" id="KW-0731">Sigma factor</keyword>
<dbReference type="EMBL" id="SDHZ01000001">
    <property type="protein sequence ID" value="RXK85419.1"/>
    <property type="molecule type" value="Genomic_DNA"/>
</dbReference>
<comment type="similarity">
    <text evidence="1">Belongs to the sigma-70 factor family. ECF subfamily.</text>
</comment>
<dbReference type="InterPro" id="IPR013325">
    <property type="entry name" value="RNA_pol_sigma_r2"/>
</dbReference>
<keyword evidence="4" id="KW-0804">Transcription</keyword>
<dbReference type="Pfam" id="PF08281">
    <property type="entry name" value="Sigma70_r4_2"/>
    <property type="match status" value="1"/>
</dbReference>
<dbReference type="CDD" id="cd06171">
    <property type="entry name" value="Sigma70_r4"/>
    <property type="match status" value="1"/>
</dbReference>
<dbReference type="InterPro" id="IPR007627">
    <property type="entry name" value="RNA_pol_sigma70_r2"/>
</dbReference>
<dbReference type="Proteomes" id="UP000290545">
    <property type="component" value="Unassembled WGS sequence"/>
</dbReference>
<dbReference type="PANTHER" id="PTHR43133:SF46">
    <property type="entry name" value="RNA POLYMERASE SIGMA-70 FACTOR ECF SUBFAMILY"/>
    <property type="match status" value="1"/>
</dbReference>
<dbReference type="InterPro" id="IPR013324">
    <property type="entry name" value="RNA_pol_sigma_r3/r4-like"/>
</dbReference>
<gene>
    <name evidence="7" type="ORF">ESB13_00920</name>
</gene>
<keyword evidence="8" id="KW-1185">Reference proteome</keyword>
<dbReference type="RefSeq" id="WP_129001171.1">
    <property type="nucleotide sequence ID" value="NZ_SDHZ01000001.1"/>
</dbReference>
<dbReference type="InterPro" id="IPR013249">
    <property type="entry name" value="RNA_pol_sigma70_r4_t2"/>
</dbReference>
<dbReference type="OrthoDB" id="799938at2"/>
<dbReference type="SUPFAM" id="SSF88659">
    <property type="entry name" value="Sigma3 and sigma4 domains of RNA polymerase sigma factors"/>
    <property type="match status" value="1"/>
</dbReference>
<comment type="caution">
    <text evidence="7">The sequence shown here is derived from an EMBL/GenBank/DDBJ whole genome shotgun (WGS) entry which is preliminary data.</text>
</comment>
<protein>
    <submittedName>
        <fullName evidence="7">RNA polymerase sigma-70 factor</fullName>
    </submittedName>
</protein>
<keyword evidence="2" id="KW-0805">Transcription regulation</keyword>
<evidence type="ECO:0000259" key="6">
    <source>
        <dbReference type="Pfam" id="PF08281"/>
    </source>
</evidence>
<dbReference type="InterPro" id="IPR014284">
    <property type="entry name" value="RNA_pol_sigma-70_dom"/>
</dbReference>
<evidence type="ECO:0000256" key="3">
    <source>
        <dbReference type="ARBA" id="ARBA00023082"/>
    </source>
</evidence>
<dbReference type="AlphaFoldDB" id="A0A4Q1DAB6"/>
<dbReference type="SUPFAM" id="SSF88946">
    <property type="entry name" value="Sigma2 domain of RNA polymerase sigma factors"/>
    <property type="match status" value="1"/>
</dbReference>
<evidence type="ECO:0000256" key="2">
    <source>
        <dbReference type="ARBA" id="ARBA00023015"/>
    </source>
</evidence>
<evidence type="ECO:0000256" key="1">
    <source>
        <dbReference type="ARBA" id="ARBA00010641"/>
    </source>
</evidence>
<dbReference type="Pfam" id="PF04542">
    <property type="entry name" value="Sigma70_r2"/>
    <property type="match status" value="1"/>
</dbReference>